<reference evidence="1" key="2">
    <citation type="submission" date="2023-05" db="EMBL/GenBank/DDBJ databases">
        <authorList>
            <consortium name="Lawrence Berkeley National Laboratory"/>
            <person name="Steindorff A."/>
            <person name="Hensen N."/>
            <person name="Bonometti L."/>
            <person name="Westerberg I."/>
            <person name="Brannstrom I.O."/>
            <person name="Guillou S."/>
            <person name="Cros-Aarteil S."/>
            <person name="Calhoun S."/>
            <person name="Haridas S."/>
            <person name="Kuo A."/>
            <person name="Mondo S."/>
            <person name="Pangilinan J."/>
            <person name="Riley R."/>
            <person name="Labutti K."/>
            <person name="Andreopoulos B."/>
            <person name="Lipzen A."/>
            <person name="Chen C."/>
            <person name="Yanf M."/>
            <person name="Daum C."/>
            <person name="Ng V."/>
            <person name="Clum A."/>
            <person name="Ohm R."/>
            <person name="Martin F."/>
            <person name="Silar P."/>
            <person name="Natvig D."/>
            <person name="Lalanne C."/>
            <person name="Gautier V."/>
            <person name="Ament-Velasquez S.L."/>
            <person name="Kruys A."/>
            <person name="Hutchinson M.I."/>
            <person name="Powell A.J."/>
            <person name="Barry K."/>
            <person name="Miller A.N."/>
            <person name="Grigoriev I.V."/>
            <person name="Debuchy R."/>
            <person name="Gladieux P."/>
            <person name="Thoren M.H."/>
            <person name="Johannesson H."/>
        </authorList>
    </citation>
    <scope>NUCLEOTIDE SEQUENCE</scope>
    <source>
        <strain evidence="1">CBS 892.96</strain>
    </source>
</reference>
<evidence type="ECO:0000313" key="2">
    <source>
        <dbReference type="Proteomes" id="UP001302321"/>
    </source>
</evidence>
<dbReference type="Proteomes" id="UP001302321">
    <property type="component" value="Unassembled WGS sequence"/>
</dbReference>
<protein>
    <submittedName>
        <fullName evidence="1">Uncharacterized protein</fullName>
    </submittedName>
</protein>
<evidence type="ECO:0000313" key="1">
    <source>
        <dbReference type="EMBL" id="KAK4171226.1"/>
    </source>
</evidence>
<accession>A0AAN6VZ60</accession>
<proteinExistence type="predicted"/>
<comment type="caution">
    <text evidence="1">The sequence shown here is derived from an EMBL/GenBank/DDBJ whole genome shotgun (WGS) entry which is preliminary data.</text>
</comment>
<keyword evidence="2" id="KW-1185">Reference proteome</keyword>
<organism evidence="1 2">
    <name type="scientific">Triangularia setosa</name>
    <dbReference type="NCBI Taxonomy" id="2587417"/>
    <lineage>
        <taxon>Eukaryota</taxon>
        <taxon>Fungi</taxon>
        <taxon>Dikarya</taxon>
        <taxon>Ascomycota</taxon>
        <taxon>Pezizomycotina</taxon>
        <taxon>Sordariomycetes</taxon>
        <taxon>Sordariomycetidae</taxon>
        <taxon>Sordariales</taxon>
        <taxon>Podosporaceae</taxon>
        <taxon>Triangularia</taxon>
    </lineage>
</organism>
<feature type="non-terminal residue" evidence="1">
    <location>
        <position position="1"/>
    </location>
</feature>
<dbReference type="AlphaFoldDB" id="A0AAN6VZ60"/>
<reference evidence="1" key="1">
    <citation type="journal article" date="2023" name="Mol. Phylogenet. Evol.">
        <title>Genome-scale phylogeny and comparative genomics of the fungal order Sordariales.</title>
        <authorList>
            <person name="Hensen N."/>
            <person name="Bonometti L."/>
            <person name="Westerberg I."/>
            <person name="Brannstrom I.O."/>
            <person name="Guillou S."/>
            <person name="Cros-Aarteil S."/>
            <person name="Calhoun S."/>
            <person name="Haridas S."/>
            <person name="Kuo A."/>
            <person name="Mondo S."/>
            <person name="Pangilinan J."/>
            <person name="Riley R."/>
            <person name="LaButti K."/>
            <person name="Andreopoulos B."/>
            <person name="Lipzen A."/>
            <person name="Chen C."/>
            <person name="Yan M."/>
            <person name="Daum C."/>
            <person name="Ng V."/>
            <person name="Clum A."/>
            <person name="Steindorff A."/>
            <person name="Ohm R.A."/>
            <person name="Martin F."/>
            <person name="Silar P."/>
            <person name="Natvig D.O."/>
            <person name="Lalanne C."/>
            <person name="Gautier V."/>
            <person name="Ament-Velasquez S.L."/>
            <person name="Kruys A."/>
            <person name="Hutchinson M.I."/>
            <person name="Powell A.J."/>
            <person name="Barry K."/>
            <person name="Miller A.N."/>
            <person name="Grigoriev I.V."/>
            <person name="Debuchy R."/>
            <person name="Gladieux P."/>
            <person name="Hiltunen Thoren M."/>
            <person name="Johannesson H."/>
        </authorList>
    </citation>
    <scope>NUCLEOTIDE SEQUENCE</scope>
    <source>
        <strain evidence="1">CBS 892.96</strain>
    </source>
</reference>
<sequence length="63" mass="7102">NSAYINEKVGFHLQNALLDKPTEDGLLVMLSHIGLMRDPRASKDMIPDEVWELMLPNQQIAAL</sequence>
<dbReference type="EMBL" id="MU866607">
    <property type="protein sequence ID" value="KAK4171226.1"/>
    <property type="molecule type" value="Genomic_DNA"/>
</dbReference>
<gene>
    <name evidence="1" type="ORF">QBC36DRAFT_171591</name>
</gene>
<feature type="non-terminal residue" evidence="1">
    <location>
        <position position="63"/>
    </location>
</feature>
<name>A0AAN6VZ60_9PEZI</name>